<dbReference type="RefSeq" id="WP_216569532.1">
    <property type="nucleotide sequence ID" value="NZ_JAHLOQ010000019.1"/>
</dbReference>
<dbReference type="Pfam" id="PF02518">
    <property type="entry name" value="HATPase_c"/>
    <property type="match status" value="1"/>
</dbReference>
<feature type="transmembrane region" description="Helical" evidence="8">
    <location>
        <begin position="6"/>
        <end position="23"/>
    </location>
</feature>
<keyword evidence="11" id="KW-1185">Reference proteome</keyword>
<keyword evidence="4" id="KW-0597">Phosphoprotein</keyword>
<keyword evidence="8" id="KW-0812">Transmembrane</keyword>
<accession>A0ABS6DXA7</accession>
<gene>
    <name evidence="10" type="ORF">KQI20_08150</name>
</gene>
<dbReference type="EC" id="2.7.13.3" evidence="3"/>
<evidence type="ECO:0000256" key="7">
    <source>
        <dbReference type="ARBA" id="ARBA00023012"/>
    </source>
</evidence>
<dbReference type="EMBL" id="JAHLOQ010000019">
    <property type="protein sequence ID" value="MBU5336409.1"/>
    <property type="molecule type" value="Genomic_DNA"/>
</dbReference>
<evidence type="ECO:0000313" key="11">
    <source>
        <dbReference type="Proteomes" id="UP001196301"/>
    </source>
</evidence>
<keyword evidence="8" id="KW-0472">Membrane</keyword>
<evidence type="ECO:0000256" key="6">
    <source>
        <dbReference type="ARBA" id="ARBA00022777"/>
    </source>
</evidence>
<evidence type="ECO:0000256" key="3">
    <source>
        <dbReference type="ARBA" id="ARBA00012438"/>
    </source>
</evidence>
<dbReference type="InterPro" id="IPR003661">
    <property type="entry name" value="HisK_dim/P_dom"/>
</dbReference>
<feature type="domain" description="Histidine kinase" evidence="9">
    <location>
        <begin position="88"/>
        <end position="298"/>
    </location>
</feature>
<keyword evidence="5" id="KW-0808">Transferase</keyword>
<comment type="caution">
    <text evidence="10">The sequence shown here is derived from an EMBL/GenBank/DDBJ whole genome shotgun (WGS) entry which is preliminary data.</text>
</comment>
<dbReference type="PROSITE" id="PS50109">
    <property type="entry name" value="HIS_KIN"/>
    <property type="match status" value="1"/>
</dbReference>
<keyword evidence="7" id="KW-0902">Two-component regulatory system</keyword>
<dbReference type="SMART" id="SM00387">
    <property type="entry name" value="HATPase_c"/>
    <property type="match status" value="1"/>
</dbReference>
<keyword evidence="6 10" id="KW-0418">Kinase</keyword>
<evidence type="ECO:0000256" key="1">
    <source>
        <dbReference type="ARBA" id="ARBA00000085"/>
    </source>
</evidence>
<evidence type="ECO:0000256" key="2">
    <source>
        <dbReference type="ARBA" id="ARBA00004370"/>
    </source>
</evidence>
<dbReference type="Pfam" id="PF00512">
    <property type="entry name" value="HisKA"/>
    <property type="match status" value="1"/>
</dbReference>
<dbReference type="CDD" id="cd00082">
    <property type="entry name" value="HisKA"/>
    <property type="match status" value="1"/>
</dbReference>
<dbReference type="GO" id="GO:0016301">
    <property type="term" value="F:kinase activity"/>
    <property type="evidence" value="ECO:0007669"/>
    <property type="project" value="UniProtKB-KW"/>
</dbReference>
<comment type="subcellular location">
    <subcellularLocation>
        <location evidence="2">Membrane</location>
    </subcellularLocation>
</comment>
<dbReference type="Proteomes" id="UP001196301">
    <property type="component" value="Unassembled WGS sequence"/>
</dbReference>
<dbReference type="InterPro" id="IPR005467">
    <property type="entry name" value="His_kinase_dom"/>
</dbReference>
<evidence type="ECO:0000256" key="8">
    <source>
        <dbReference type="SAM" id="Phobius"/>
    </source>
</evidence>
<dbReference type="PANTHER" id="PTHR45453:SF1">
    <property type="entry name" value="PHOSPHATE REGULON SENSOR PROTEIN PHOR"/>
    <property type="match status" value="1"/>
</dbReference>
<dbReference type="InterPro" id="IPR050351">
    <property type="entry name" value="BphY/WalK/GraS-like"/>
</dbReference>
<name>A0ABS6DXA7_9FIRM</name>
<protein>
    <recommendedName>
        <fullName evidence="3">histidine kinase</fullName>
        <ecNumber evidence="3">2.7.13.3</ecNumber>
    </recommendedName>
</protein>
<dbReference type="InterPro" id="IPR003594">
    <property type="entry name" value="HATPase_dom"/>
</dbReference>
<keyword evidence="8" id="KW-1133">Transmembrane helix</keyword>
<evidence type="ECO:0000259" key="9">
    <source>
        <dbReference type="PROSITE" id="PS50109"/>
    </source>
</evidence>
<evidence type="ECO:0000313" key="10">
    <source>
        <dbReference type="EMBL" id="MBU5336409.1"/>
    </source>
</evidence>
<dbReference type="PANTHER" id="PTHR45453">
    <property type="entry name" value="PHOSPHATE REGULON SENSOR PROTEIN PHOR"/>
    <property type="match status" value="1"/>
</dbReference>
<dbReference type="SMART" id="SM00388">
    <property type="entry name" value="HisKA"/>
    <property type="match status" value="1"/>
</dbReference>
<evidence type="ECO:0000256" key="4">
    <source>
        <dbReference type="ARBA" id="ARBA00022553"/>
    </source>
</evidence>
<evidence type="ECO:0000256" key="5">
    <source>
        <dbReference type="ARBA" id="ARBA00022679"/>
    </source>
</evidence>
<organism evidence="10 11">
    <name type="scientific">Intestinibacter bartlettii</name>
    <dbReference type="NCBI Taxonomy" id="261299"/>
    <lineage>
        <taxon>Bacteria</taxon>
        <taxon>Bacillati</taxon>
        <taxon>Bacillota</taxon>
        <taxon>Clostridia</taxon>
        <taxon>Peptostreptococcales</taxon>
        <taxon>Peptostreptococcaceae</taxon>
        <taxon>Intestinibacter</taxon>
    </lineage>
</organism>
<proteinExistence type="predicted"/>
<reference evidence="10 11" key="1">
    <citation type="submission" date="2021-06" db="EMBL/GenBank/DDBJ databases">
        <authorList>
            <person name="Sun Q."/>
            <person name="Li D."/>
        </authorList>
    </citation>
    <scope>NUCLEOTIDE SEQUENCE [LARGE SCALE GENOMIC DNA]</scope>
    <source>
        <strain evidence="10 11">N19</strain>
    </source>
</reference>
<comment type="catalytic activity">
    <reaction evidence="1">
        <text>ATP + protein L-histidine = ADP + protein N-phospho-L-histidine.</text>
        <dbReference type="EC" id="2.7.13.3"/>
    </reaction>
</comment>
<sequence>MSIATTILSIFLLILIIYILPIVKQLKSINNQLDKRLCENTRQPLNIELFNKTLNTLASNINRCLKLEEQRRLESINEQKQFKELISNISHDLRTPLTSIKGYQQLLEKTELDDDQLQNLHTAQKSTDELGNLIEHFFEYSYLITAKVEPNLEKINISNLVVECVLSYISILEEKNIRVNMKETPPIFVLGDKAMLIRIIENLLNNCSKHSLGNIDIKIEMQQNAKVTFSNPINPDIHINIDKLFHRFYTADSTRNKSTGLGLSIVEFLVKQMNGNVGAYLDNTNNVISIFFEVPLFKNIETYK</sequence>